<feature type="region of interest" description="Disordered" evidence="1">
    <location>
        <begin position="153"/>
        <end position="268"/>
    </location>
</feature>
<gene>
    <name evidence="3" type="ORF">Pmani_015554</name>
</gene>
<dbReference type="InterPro" id="IPR019406">
    <property type="entry name" value="APLF_PBZ"/>
</dbReference>
<dbReference type="GO" id="GO:0006302">
    <property type="term" value="P:double-strand break repair"/>
    <property type="evidence" value="ECO:0007669"/>
    <property type="project" value="InterPro"/>
</dbReference>
<dbReference type="PANTHER" id="PTHR21315">
    <property type="entry name" value="APRATAXIN AND PNK-LIKE FACTOR-RELATED"/>
    <property type="match status" value="1"/>
</dbReference>
<dbReference type="PANTHER" id="PTHR21315:SF2">
    <property type="entry name" value="APRATAXIN AND PNK-LIKE FACTOR"/>
    <property type="match status" value="1"/>
</dbReference>
<dbReference type="InterPro" id="IPR039253">
    <property type="entry name" value="APLF"/>
</dbReference>
<dbReference type="CDD" id="cd22671">
    <property type="entry name" value="FHA_APTX-like"/>
    <property type="match status" value="1"/>
</dbReference>
<dbReference type="AlphaFoldDB" id="A0AAE1PTK9"/>
<feature type="compositionally biased region" description="Low complexity" evidence="1">
    <location>
        <begin position="483"/>
        <end position="508"/>
    </location>
</feature>
<feature type="compositionally biased region" description="Basic residues" evidence="1">
    <location>
        <begin position="575"/>
        <end position="602"/>
    </location>
</feature>
<dbReference type="Proteomes" id="UP001292094">
    <property type="component" value="Unassembled WGS sequence"/>
</dbReference>
<feature type="compositionally biased region" description="Basic and acidic residues" evidence="1">
    <location>
        <begin position="173"/>
        <end position="194"/>
    </location>
</feature>
<protein>
    <recommendedName>
        <fullName evidence="2">PBZ-type domain-containing protein</fullName>
    </recommendedName>
</protein>
<evidence type="ECO:0000313" key="3">
    <source>
        <dbReference type="EMBL" id="KAK4313032.1"/>
    </source>
</evidence>
<dbReference type="GO" id="GO:0035861">
    <property type="term" value="C:site of double-strand break"/>
    <property type="evidence" value="ECO:0007669"/>
    <property type="project" value="TreeGrafter"/>
</dbReference>
<feature type="region of interest" description="Disordered" evidence="1">
    <location>
        <begin position="290"/>
        <end position="666"/>
    </location>
</feature>
<dbReference type="GO" id="GO:0008408">
    <property type="term" value="F:3'-5' exonuclease activity"/>
    <property type="evidence" value="ECO:0007669"/>
    <property type="project" value="InterPro"/>
</dbReference>
<feature type="compositionally biased region" description="Acidic residues" evidence="1">
    <location>
        <begin position="550"/>
        <end position="563"/>
    </location>
</feature>
<dbReference type="GO" id="GO:0003906">
    <property type="term" value="F:DNA-(apurinic or apyrimidinic site) endonuclease activity"/>
    <property type="evidence" value="ECO:0007669"/>
    <property type="project" value="InterPro"/>
</dbReference>
<name>A0AAE1PTK9_9EUCA</name>
<dbReference type="SUPFAM" id="SSF49879">
    <property type="entry name" value="SMAD/FHA domain"/>
    <property type="match status" value="1"/>
</dbReference>
<dbReference type="Gene3D" id="2.60.200.20">
    <property type="match status" value="1"/>
</dbReference>
<feature type="compositionally biased region" description="Basic residues" evidence="1">
    <location>
        <begin position="395"/>
        <end position="413"/>
    </location>
</feature>
<organism evidence="3 4">
    <name type="scientific">Petrolisthes manimaculis</name>
    <dbReference type="NCBI Taxonomy" id="1843537"/>
    <lineage>
        <taxon>Eukaryota</taxon>
        <taxon>Metazoa</taxon>
        <taxon>Ecdysozoa</taxon>
        <taxon>Arthropoda</taxon>
        <taxon>Crustacea</taxon>
        <taxon>Multicrustacea</taxon>
        <taxon>Malacostraca</taxon>
        <taxon>Eumalacostraca</taxon>
        <taxon>Eucarida</taxon>
        <taxon>Decapoda</taxon>
        <taxon>Pleocyemata</taxon>
        <taxon>Anomura</taxon>
        <taxon>Galatheoidea</taxon>
        <taxon>Porcellanidae</taxon>
        <taxon>Petrolisthes</taxon>
    </lineage>
</organism>
<feature type="compositionally biased region" description="Polar residues" evidence="1">
    <location>
        <begin position="258"/>
        <end position="268"/>
    </location>
</feature>
<keyword evidence="4" id="KW-1185">Reference proteome</keyword>
<sequence length="666" mass="73982">MIILHLSALNTTVLPNIFSQGVITKDTNVVQSLRDRMSITLLRIQAPGSDENIDDRNDQKTIVSLPVVLGRGSLLKCGEKKVSRRHAYLDWEDDGVQITSVHQNPTFIVVKGEEKQLTEGSFTLLNHGDMFGLMESSFWYKMCMQETVTCKSEEGEGNVSNSKTKPQAPPTQKGEEQEEKRNKKETELGEKCSPELENGTFQSDKENKDVNNEKKKETNDDQNNDQVSSTREEERLSEMSNTSEVSMKQELKKIGALTKQQDPDSTTFVTTNIPAPIISLQQIQSSVLERKRKLPSWMTSNKTTKAEGGADTSNSNTTALHPHGGGRKAHTPSSRKKKNNRTSDIDSQSVESESLNKKEDRDKDGNDQRKRQKKMDTPSANTPEKKMRNASPKKTPNKKNKNAGKSPLKKGGKNLHDMSDEGSEGDVEDNESTGHVADTSGTVKASPATPKVSPVKPKASTKNVKKASPPVKPALSDSDEDVTTSGVGEVGGNNVTNTSTVQQASTTPTAPPPPGTPRQSCQYGANCYRKNPLHRQQLAHPGDPDYNEAGSEDDANNDDDDRPECEYGVDCYRKNPQHRRQYKHTRFPQPQRKAKRKARQPKATRADYNTDSEDDYDYDDPFLNDSSTDDYAPSDCSSDSFNEPSQGVEEDTTRMLKEGKKFVKRR</sequence>
<proteinExistence type="predicted"/>
<feature type="compositionally biased region" description="Polar residues" evidence="1">
    <location>
        <begin position="635"/>
        <end position="645"/>
    </location>
</feature>
<feature type="domain" description="PBZ-type" evidence="2">
    <location>
        <begin position="518"/>
        <end position="543"/>
    </location>
</feature>
<comment type="caution">
    <text evidence="3">The sequence shown here is derived from an EMBL/GenBank/DDBJ whole genome shotgun (WGS) entry which is preliminary data.</text>
</comment>
<feature type="compositionally biased region" description="Acidic residues" evidence="1">
    <location>
        <begin position="420"/>
        <end position="431"/>
    </location>
</feature>
<feature type="compositionally biased region" description="Basic and acidic residues" evidence="1">
    <location>
        <begin position="651"/>
        <end position="666"/>
    </location>
</feature>
<feature type="compositionally biased region" description="Acidic residues" evidence="1">
    <location>
        <begin position="610"/>
        <end position="622"/>
    </location>
</feature>
<evidence type="ECO:0000313" key="4">
    <source>
        <dbReference type="Proteomes" id="UP001292094"/>
    </source>
</evidence>
<dbReference type="InterPro" id="IPR008984">
    <property type="entry name" value="SMAD_FHA_dom_sf"/>
</dbReference>
<evidence type="ECO:0000259" key="2">
    <source>
        <dbReference type="Pfam" id="PF10283"/>
    </source>
</evidence>
<accession>A0AAE1PTK9</accession>
<feature type="compositionally biased region" description="Basic and acidic residues" evidence="1">
    <location>
        <begin position="354"/>
        <end position="369"/>
    </location>
</feature>
<feature type="domain" description="PBZ-type" evidence="2">
    <location>
        <begin position="562"/>
        <end position="585"/>
    </location>
</feature>
<feature type="compositionally biased region" description="Basic residues" evidence="1">
    <location>
        <begin position="324"/>
        <end position="340"/>
    </location>
</feature>
<dbReference type="GO" id="GO:0005634">
    <property type="term" value="C:nucleus"/>
    <property type="evidence" value="ECO:0007669"/>
    <property type="project" value="TreeGrafter"/>
</dbReference>
<reference evidence="3" key="1">
    <citation type="submission" date="2023-11" db="EMBL/GenBank/DDBJ databases">
        <title>Genome assemblies of two species of porcelain crab, Petrolisthes cinctipes and Petrolisthes manimaculis (Anomura: Porcellanidae).</title>
        <authorList>
            <person name="Angst P."/>
        </authorList>
    </citation>
    <scope>NUCLEOTIDE SEQUENCE</scope>
    <source>
        <strain evidence="3">PB745_02</strain>
        <tissue evidence="3">Gill</tissue>
    </source>
</reference>
<dbReference type="EMBL" id="JAWZYT010001354">
    <property type="protein sequence ID" value="KAK4313032.1"/>
    <property type="molecule type" value="Genomic_DNA"/>
</dbReference>
<feature type="compositionally biased region" description="Basic and acidic residues" evidence="1">
    <location>
        <begin position="203"/>
        <end position="219"/>
    </location>
</feature>
<evidence type="ECO:0000256" key="1">
    <source>
        <dbReference type="SAM" id="MobiDB-lite"/>
    </source>
</evidence>
<dbReference type="Pfam" id="PF10283">
    <property type="entry name" value="zf-CCHH"/>
    <property type="match status" value="2"/>
</dbReference>